<accession>A0A644U695</accession>
<dbReference type="PANTHER" id="PTHR37308:SF1">
    <property type="entry name" value="POLYPRENYL-PHOSPHATE TRANSPORTER"/>
    <property type="match status" value="1"/>
</dbReference>
<evidence type="ECO:0000256" key="1">
    <source>
        <dbReference type="SAM" id="Phobius"/>
    </source>
</evidence>
<keyword evidence="1" id="KW-0812">Transmembrane</keyword>
<evidence type="ECO:0000313" key="2">
    <source>
        <dbReference type="EMBL" id="MPL74449.1"/>
    </source>
</evidence>
<organism evidence="2">
    <name type="scientific">bioreactor metagenome</name>
    <dbReference type="NCBI Taxonomy" id="1076179"/>
    <lineage>
        <taxon>unclassified sequences</taxon>
        <taxon>metagenomes</taxon>
        <taxon>ecological metagenomes</taxon>
    </lineage>
</organism>
<reference evidence="2" key="1">
    <citation type="submission" date="2019-08" db="EMBL/GenBank/DDBJ databases">
        <authorList>
            <person name="Kucharzyk K."/>
            <person name="Murdoch R.W."/>
            <person name="Higgins S."/>
            <person name="Loffler F."/>
        </authorList>
    </citation>
    <scope>NUCLEOTIDE SEQUENCE</scope>
</reference>
<dbReference type="InterPro" id="IPR007163">
    <property type="entry name" value="VCA0040-like"/>
</dbReference>
<dbReference type="EMBL" id="VSSQ01000080">
    <property type="protein sequence ID" value="MPL74449.1"/>
    <property type="molecule type" value="Genomic_DNA"/>
</dbReference>
<sequence>MGAADVIPGVSGGTIAFLTGIYSELLNSIKSISWTNLKLLLNGRFKEFSESINLKFLLAVGGGILLSIFSLARLMQYLLVHQPIPLWSFFMGLIAASAIYVLREIGKWKLSHYLSLIAGIAVAAWICLVSPSQTTEAYWFIFLSGAIAICAMILPGISGSFILLLMGKYAFIMKAVTELNIPVLLTFAAGAAIGIISFSHFLTWLLKKYYKPTLCILAGFMIGSLVKVWPWKRVIDEASHIDRPILPGHFETLTGEPARLTLAFLFIAIGFSIVFIIEFMAKSLKK</sequence>
<feature type="transmembrane region" description="Helical" evidence="1">
    <location>
        <begin position="260"/>
        <end position="281"/>
    </location>
</feature>
<proteinExistence type="predicted"/>
<feature type="transmembrane region" description="Helical" evidence="1">
    <location>
        <begin position="114"/>
        <end position="131"/>
    </location>
</feature>
<feature type="transmembrane region" description="Helical" evidence="1">
    <location>
        <begin position="84"/>
        <end position="102"/>
    </location>
</feature>
<name>A0A644U695_9ZZZZ</name>
<feature type="transmembrane region" description="Helical" evidence="1">
    <location>
        <begin position="54"/>
        <end position="72"/>
    </location>
</feature>
<keyword evidence="1" id="KW-0472">Membrane</keyword>
<feature type="transmembrane region" description="Helical" evidence="1">
    <location>
        <begin position="137"/>
        <end position="167"/>
    </location>
</feature>
<gene>
    <name evidence="2" type="ORF">SDC9_20261</name>
</gene>
<comment type="caution">
    <text evidence="2">The sequence shown here is derived from an EMBL/GenBank/DDBJ whole genome shotgun (WGS) entry which is preliminary data.</text>
</comment>
<feature type="transmembrane region" description="Helical" evidence="1">
    <location>
        <begin position="179"/>
        <end position="203"/>
    </location>
</feature>
<protein>
    <recommendedName>
        <fullName evidence="3">DUF368 domain-containing protein</fullName>
    </recommendedName>
</protein>
<evidence type="ECO:0008006" key="3">
    <source>
        <dbReference type="Google" id="ProtNLM"/>
    </source>
</evidence>
<dbReference type="AlphaFoldDB" id="A0A644U695"/>
<keyword evidence="1" id="KW-1133">Transmembrane helix</keyword>
<dbReference type="Pfam" id="PF04018">
    <property type="entry name" value="VCA0040-like"/>
    <property type="match status" value="1"/>
</dbReference>
<dbReference type="PANTHER" id="PTHR37308">
    <property type="entry name" value="INTEGRAL MEMBRANE PROTEIN"/>
    <property type="match status" value="1"/>
</dbReference>